<feature type="active site" description="Charge relay system" evidence="4">
    <location>
        <position position="369"/>
    </location>
</feature>
<accession>A0A7C4YG25</accession>
<dbReference type="Gene3D" id="2.60.40.4070">
    <property type="match status" value="1"/>
</dbReference>
<comment type="similarity">
    <text evidence="4">Belongs to the peptidase S8 family.</text>
</comment>
<dbReference type="SUPFAM" id="SSF52317">
    <property type="entry name" value="Class I glutamine amidotransferase-like"/>
    <property type="match status" value="1"/>
</dbReference>
<dbReference type="InterPro" id="IPR015914">
    <property type="entry name" value="PAPs_N"/>
</dbReference>
<dbReference type="SUPFAM" id="SSF52743">
    <property type="entry name" value="Subtilisin-like"/>
    <property type="match status" value="1"/>
</dbReference>
<dbReference type="InterPro" id="IPR015500">
    <property type="entry name" value="Peptidase_S8_subtilisin-rel"/>
</dbReference>
<dbReference type="SUPFAM" id="SSF49363">
    <property type="entry name" value="Purple acid phosphatase, N-terminal domain"/>
    <property type="match status" value="1"/>
</dbReference>
<evidence type="ECO:0000259" key="5">
    <source>
        <dbReference type="Pfam" id="PF16656"/>
    </source>
</evidence>
<dbReference type="InterPro" id="IPR008963">
    <property type="entry name" value="Purple_acid_Pase-like_N"/>
</dbReference>
<dbReference type="GO" id="GO:0003993">
    <property type="term" value="F:acid phosphatase activity"/>
    <property type="evidence" value="ECO:0007669"/>
    <property type="project" value="InterPro"/>
</dbReference>
<dbReference type="GO" id="GO:0046872">
    <property type="term" value="F:metal ion binding"/>
    <property type="evidence" value="ECO:0007669"/>
    <property type="project" value="InterPro"/>
</dbReference>
<gene>
    <name evidence="6" type="ORF">ENV67_00185</name>
</gene>
<keyword evidence="3 4" id="KW-0720">Serine protease</keyword>
<comment type="caution">
    <text evidence="6">The sequence shown here is derived from an EMBL/GenBank/DDBJ whole genome shotgun (WGS) entry which is preliminary data.</text>
</comment>
<evidence type="ECO:0000256" key="2">
    <source>
        <dbReference type="ARBA" id="ARBA00022801"/>
    </source>
</evidence>
<dbReference type="InterPro" id="IPR023828">
    <property type="entry name" value="Peptidase_S8_Ser-AS"/>
</dbReference>
<dbReference type="InterPro" id="IPR029062">
    <property type="entry name" value="Class_I_gatase-like"/>
</dbReference>
<keyword evidence="2 4" id="KW-0378">Hydrolase</keyword>
<evidence type="ECO:0000256" key="1">
    <source>
        <dbReference type="ARBA" id="ARBA00022670"/>
    </source>
</evidence>
<dbReference type="PROSITE" id="PS00138">
    <property type="entry name" value="SUBTILASE_SER"/>
    <property type="match status" value="1"/>
</dbReference>
<dbReference type="GO" id="GO:0006508">
    <property type="term" value="P:proteolysis"/>
    <property type="evidence" value="ECO:0007669"/>
    <property type="project" value="UniProtKB-KW"/>
</dbReference>
<dbReference type="Gene3D" id="3.40.50.200">
    <property type="entry name" value="Peptidase S8/S53 domain"/>
    <property type="match status" value="1"/>
</dbReference>
<dbReference type="InterPro" id="IPR008979">
    <property type="entry name" value="Galactose-bd-like_sf"/>
</dbReference>
<sequence length="1452" mass="158035">MKLQGYLLNGVKEKREGETEVTIRLFDDGDLKNVEKVIIENKGKIIISHAGRNKIINAIIPYSAIPIVAGLEDVASITCERFRKYFYNDRAQYTLQTDNNAPSRRVWDKGITGANAPMLSWCDQGARMTHNMFRDPSYPYSTFDTIPNHRKIYAYLNNAADWGPPWPDSVDFGDEEGHGSHTGCTIAGNDAPVGGASAYDGMSKDAKLIMVDCCGGDSHYLYILNDAENLYNKVYPLGAVGISNSWGSAPQSPTASDTVHIGNYLTFSRTADMFMWEHKDFLNFHSAGNNGASTITGANRCATEACNKNGITVGAVGAWRNPDNHRTLQSYSAKGTDDGRFKPDVLGIGYLYSAGYTGDASYVTSSGTSMACPSIAGTAGMVWEYIMRGWYPTGTQITGNGWKPSAALVKAILINSAMMDITNYTNGPTQQAGFGRPCLDSVFYFQGDASKLGIVDDSIGIVTGDIAEYRFNVGSNTSNLKVTLVWTDYPANENANPTLVNNLNLSVIDPSNNEYKGNYFSSGQSVTGGSYDALNNVEIVKINSPATGVWKVRVIAQNVPFGPQPYALVVRYSKTSATGVVFLDKPAYSRDDTVFVRVEDSSVTAPVTVKVFTKIMTDTETVTLSGSNWVYKGSIPIGWGSPGRNNGKIDVYDGDTIFAEYTDANPSGVSRTYAIVNANNYFTISNVHADSIGGYSANILWTTSRDADSKVYYGTNPSNLNLTASSPTLGLSHKVKLTGLSPGFLYYYDVESKDFRGNIVKDDNGGAHYTFTTGVGGGADILVIETKDNFQGQTGTPHPQFMKDAIVQGGWSYDWLITVDPSTQFTREMMKNYKAVVIWPSMGENYPPLTDAQIDTIKKYEEKGGRILFSGHDFGWSLADAGSPYYTAARASFYTNYCMGQYKVDLTTSGSFSLYGYTGDPISGGYASTPAPYNPYRDGAAGDSMAPVNNVTWSTGSVSGSGTGVWKWNSSNGGRVGVRWESTNPVGTSGDGVWGGYRTRVCNSAFEIMQIDTANNPSSTRVDFINKHLIWLIGHNHPTIDVTNPVGGSTYTGNTISIQWTASADAGNGASLDSVFLYYSPNSGQTWNLITKNTASSLTSPYTWDISSLTNGDKYKVMVRVKDKNVYPVLSAKDETGDFTINRTGGDLTGPHVVPGSITFSTNPVNQGSNFTLKATISDSGSGNSPIYAAEWSRGDTPANPGSGTPMSAQDGSFNSVVENVTATISTSGWAFGDHKIWVRGADNTAKAARWGSASYNVITVQNSILAIELSNFACYSTKNGVEIYWSSYVDYITSWDIERSLGNGNFEKIGEKNFAKDNNFIDKSVKAGIEYRYRLRAHLKDGKEKIYDPYVVFVLFTPIPETYGISYNKNIAGEKMIFEYQIPSKTFVSIKVYSITGSLVATLVSEEKEPGYYPLVWYGNGDDGKNICNGVYFVRMEAGSFKKTLKFILMK</sequence>
<dbReference type="SUPFAM" id="SSF49265">
    <property type="entry name" value="Fibronectin type III"/>
    <property type="match status" value="1"/>
</dbReference>
<dbReference type="EMBL" id="DTHG01000003">
    <property type="protein sequence ID" value="HGW90947.1"/>
    <property type="molecule type" value="Genomic_DNA"/>
</dbReference>
<dbReference type="CDD" id="cd04842">
    <property type="entry name" value="Peptidases_S8_Kp43_protease"/>
    <property type="match status" value="1"/>
</dbReference>
<dbReference type="InterPro" id="IPR034058">
    <property type="entry name" value="TagA/B/C/D_pept_dom"/>
</dbReference>
<proteinExistence type="inferred from homology"/>
<dbReference type="Pfam" id="PF16656">
    <property type="entry name" value="Pur_ac_phosph_N"/>
    <property type="match status" value="1"/>
</dbReference>
<dbReference type="Gene3D" id="2.60.40.10">
    <property type="entry name" value="Immunoglobulins"/>
    <property type="match status" value="2"/>
</dbReference>
<dbReference type="InterPro" id="IPR036116">
    <property type="entry name" value="FN3_sf"/>
</dbReference>
<dbReference type="Gene3D" id="2.60.120.380">
    <property type="match status" value="1"/>
</dbReference>
<dbReference type="PANTHER" id="PTHR43399:SF5">
    <property type="entry name" value="PEPTIDASE S8 FAMILY WITH PROTEASE-ASSOCIATED DOMAIN"/>
    <property type="match status" value="1"/>
</dbReference>
<keyword evidence="1 4" id="KW-0645">Protease</keyword>
<dbReference type="GO" id="GO:0004252">
    <property type="term" value="F:serine-type endopeptidase activity"/>
    <property type="evidence" value="ECO:0007669"/>
    <property type="project" value="UniProtKB-UniRule"/>
</dbReference>
<name>A0A7C4YG25_UNCW3</name>
<dbReference type="PRINTS" id="PR00723">
    <property type="entry name" value="SUBTILISIN"/>
</dbReference>
<dbReference type="InterPro" id="IPR013783">
    <property type="entry name" value="Ig-like_fold"/>
</dbReference>
<dbReference type="PROSITE" id="PS51892">
    <property type="entry name" value="SUBTILASE"/>
    <property type="match status" value="1"/>
</dbReference>
<protein>
    <recommendedName>
        <fullName evidence="5">Purple acid phosphatase N-terminal domain-containing protein</fullName>
    </recommendedName>
</protein>
<dbReference type="Gene3D" id="2.60.40.380">
    <property type="entry name" value="Purple acid phosphatase-like, N-terminal"/>
    <property type="match status" value="1"/>
</dbReference>
<evidence type="ECO:0000313" key="6">
    <source>
        <dbReference type="EMBL" id="HGW90947.1"/>
    </source>
</evidence>
<feature type="domain" description="Purple acid phosphatase N-terminal" evidence="5">
    <location>
        <begin position="694"/>
        <end position="755"/>
    </location>
</feature>
<dbReference type="InterPro" id="IPR036852">
    <property type="entry name" value="Peptidase_S8/S53_dom_sf"/>
</dbReference>
<feature type="active site" description="Charge relay system" evidence="4">
    <location>
        <position position="178"/>
    </location>
</feature>
<reference evidence="6" key="1">
    <citation type="journal article" date="2020" name="mSystems">
        <title>Genome- and Community-Level Interaction Insights into Carbon Utilization and Element Cycling Functions of Hydrothermarchaeota in Hydrothermal Sediment.</title>
        <authorList>
            <person name="Zhou Z."/>
            <person name="Liu Y."/>
            <person name="Xu W."/>
            <person name="Pan J."/>
            <person name="Luo Z.H."/>
            <person name="Li M."/>
        </authorList>
    </citation>
    <scope>NUCLEOTIDE SEQUENCE [LARGE SCALE GENOMIC DNA]</scope>
    <source>
        <strain evidence="6">SpSt-780</strain>
    </source>
</reference>
<feature type="active site" description="Charge relay system" evidence="4">
    <location>
        <position position="123"/>
    </location>
</feature>
<evidence type="ECO:0000256" key="3">
    <source>
        <dbReference type="ARBA" id="ARBA00022825"/>
    </source>
</evidence>
<organism evidence="6">
    <name type="scientific">candidate division WOR-3 bacterium</name>
    <dbReference type="NCBI Taxonomy" id="2052148"/>
    <lineage>
        <taxon>Bacteria</taxon>
        <taxon>Bacteria division WOR-3</taxon>
    </lineage>
</organism>
<evidence type="ECO:0000256" key="4">
    <source>
        <dbReference type="PROSITE-ProRule" id="PRU01240"/>
    </source>
</evidence>
<dbReference type="PANTHER" id="PTHR43399">
    <property type="entry name" value="SUBTILISIN-RELATED"/>
    <property type="match status" value="1"/>
</dbReference>
<dbReference type="InterPro" id="IPR051048">
    <property type="entry name" value="Peptidase_S8/S53_subtilisin"/>
</dbReference>
<dbReference type="SUPFAM" id="SSF49785">
    <property type="entry name" value="Galactose-binding domain-like"/>
    <property type="match status" value="1"/>
</dbReference>